<keyword evidence="2" id="KW-0614">Plasmid</keyword>
<dbReference type="EMBL" id="LN853364">
    <property type="protein sequence ID" value="CRY95730.1"/>
    <property type="molecule type" value="Genomic_DNA"/>
</dbReference>
<organism evidence="2">
    <name type="scientific">uncultured prokaryote</name>
    <dbReference type="NCBI Taxonomy" id="198431"/>
    <lineage>
        <taxon>unclassified sequences</taxon>
        <taxon>environmental samples</taxon>
    </lineage>
</organism>
<evidence type="ECO:0000313" key="2">
    <source>
        <dbReference type="EMBL" id="CRY95730.1"/>
    </source>
</evidence>
<feature type="region of interest" description="Disordered" evidence="1">
    <location>
        <begin position="97"/>
        <end position="149"/>
    </location>
</feature>
<name>A0A0H5Q2X2_9ZZZZ</name>
<reference evidence="2" key="2">
    <citation type="submission" date="2015-07" db="EMBL/GenBank/DDBJ databases">
        <title>Plasmids, circular viruses and viroids from rat gut.</title>
        <authorList>
            <person name="Jorgensen T.J."/>
            <person name="Hansen M.A."/>
            <person name="Xu Z."/>
            <person name="Tabak M.A."/>
            <person name="Sorensen S.J."/>
            <person name="Hansen L.H."/>
        </authorList>
    </citation>
    <scope>NUCLEOTIDE SEQUENCE</scope>
    <source>
        <plasmid evidence="2">pRGRH0755</plasmid>
    </source>
</reference>
<evidence type="ECO:0000256" key="1">
    <source>
        <dbReference type="SAM" id="MobiDB-lite"/>
    </source>
</evidence>
<sequence>MKRQKRNGSGNPEGRTYQFPFGKLRAPCREPRQSLRFGESLRGAGGSAPSHPFWRRGGLTATKQTASEKSPCAAGARGLFSLSRLREAAFSRHAIRFDGGEYSPPEPGLSCRFSSPRRGETPKAAGGRPSPPTGCPWAASPRDGGRWGR</sequence>
<proteinExistence type="predicted"/>
<protein>
    <submittedName>
        <fullName evidence="2">Uncharacterized protein</fullName>
    </submittedName>
</protein>
<dbReference type="AlphaFoldDB" id="A0A0H5Q2X2"/>
<feature type="region of interest" description="Disordered" evidence="1">
    <location>
        <begin position="1"/>
        <end position="25"/>
    </location>
</feature>
<reference evidence="2" key="1">
    <citation type="submission" date="2015-06" db="EMBL/GenBank/DDBJ databases">
        <authorList>
            <person name="Joergensen T."/>
        </authorList>
    </citation>
    <scope>NUCLEOTIDE SEQUENCE</scope>
    <source>
        <plasmid evidence="2">pRGRH0755</plasmid>
    </source>
</reference>
<geneLocation type="plasmid" evidence="2">
    <name>pRGRH0755</name>
</geneLocation>
<accession>A0A0H5Q2X2</accession>